<reference evidence="1" key="1">
    <citation type="submission" date="2018-01" db="EMBL/GenBank/DDBJ databases">
        <title>An insight into the sialome of Amazonian anophelines.</title>
        <authorList>
            <person name="Ribeiro J.M."/>
            <person name="Scarpassa V."/>
            <person name="Calvo E."/>
        </authorList>
    </citation>
    <scope>NUCLEOTIDE SEQUENCE</scope>
    <source>
        <tissue evidence="1">Salivary glands</tissue>
    </source>
</reference>
<dbReference type="EMBL" id="GGFM01009989">
    <property type="protein sequence ID" value="MBW30740.1"/>
    <property type="molecule type" value="Transcribed_RNA"/>
</dbReference>
<protein>
    <submittedName>
        <fullName evidence="1">Putative secreted peptide</fullName>
    </submittedName>
</protein>
<organism evidence="1">
    <name type="scientific">Anopheles braziliensis</name>
    <dbReference type="NCBI Taxonomy" id="58242"/>
    <lineage>
        <taxon>Eukaryota</taxon>
        <taxon>Metazoa</taxon>
        <taxon>Ecdysozoa</taxon>
        <taxon>Arthropoda</taxon>
        <taxon>Hexapoda</taxon>
        <taxon>Insecta</taxon>
        <taxon>Pterygota</taxon>
        <taxon>Neoptera</taxon>
        <taxon>Endopterygota</taxon>
        <taxon>Diptera</taxon>
        <taxon>Nematocera</taxon>
        <taxon>Culicoidea</taxon>
        <taxon>Culicidae</taxon>
        <taxon>Anophelinae</taxon>
        <taxon>Anopheles</taxon>
    </lineage>
</organism>
<dbReference type="AlphaFoldDB" id="A0A2M3ZQL4"/>
<accession>A0A2M3ZQL4</accession>
<name>A0A2M3ZQL4_9DIPT</name>
<proteinExistence type="predicted"/>
<sequence>MCVPCARVCVYSLLCVCDVINSKPSQEGIIRKKKQGPTKDEGRFRAAPVLELQWSSTKRGSTDHRMSGEVCVCVLSCMCACVCGNSLYRKET</sequence>
<evidence type="ECO:0000313" key="1">
    <source>
        <dbReference type="EMBL" id="MBW30740.1"/>
    </source>
</evidence>